<dbReference type="InterPro" id="IPR035965">
    <property type="entry name" value="PAS-like_dom_sf"/>
</dbReference>
<evidence type="ECO:0000259" key="11">
    <source>
        <dbReference type="PROSITE" id="PS50113"/>
    </source>
</evidence>
<dbReference type="InterPro" id="IPR003594">
    <property type="entry name" value="HATPase_dom"/>
</dbReference>
<dbReference type="PANTHER" id="PTHR45339">
    <property type="entry name" value="HYBRID SIGNAL TRANSDUCTION HISTIDINE KINASE J"/>
    <property type="match status" value="1"/>
</dbReference>
<keyword evidence="7" id="KW-0812">Transmembrane</keyword>
<feature type="domain" description="Response regulatory" evidence="9">
    <location>
        <begin position="493"/>
        <end position="610"/>
    </location>
</feature>
<dbReference type="PROSITE" id="PS50112">
    <property type="entry name" value="PAS"/>
    <property type="match status" value="1"/>
</dbReference>
<keyword evidence="6" id="KW-0175">Coiled coil</keyword>
<evidence type="ECO:0000256" key="1">
    <source>
        <dbReference type="ARBA" id="ARBA00000085"/>
    </source>
</evidence>
<dbReference type="Gene3D" id="3.40.50.2300">
    <property type="match status" value="1"/>
</dbReference>
<keyword evidence="3 5" id="KW-0597">Phosphoprotein</keyword>
<dbReference type="SMART" id="SM00388">
    <property type="entry name" value="HisKA"/>
    <property type="match status" value="1"/>
</dbReference>
<dbReference type="InterPro" id="IPR003661">
    <property type="entry name" value="HisK_dim/P_dom"/>
</dbReference>
<dbReference type="PRINTS" id="PR00344">
    <property type="entry name" value="BCTRLSENSOR"/>
</dbReference>
<evidence type="ECO:0000313" key="13">
    <source>
        <dbReference type="Proteomes" id="UP000676409"/>
    </source>
</evidence>
<dbReference type="Proteomes" id="UP000676409">
    <property type="component" value="Chromosome"/>
</dbReference>
<evidence type="ECO:0000256" key="3">
    <source>
        <dbReference type="ARBA" id="ARBA00022553"/>
    </source>
</evidence>
<dbReference type="FunFam" id="3.30.565.10:FF:000010">
    <property type="entry name" value="Sensor histidine kinase RcsC"/>
    <property type="match status" value="1"/>
</dbReference>
<dbReference type="InterPro" id="IPR011006">
    <property type="entry name" value="CheY-like_superfamily"/>
</dbReference>
<dbReference type="SMART" id="SM00086">
    <property type="entry name" value="PAC"/>
    <property type="match status" value="1"/>
</dbReference>
<comment type="catalytic activity">
    <reaction evidence="1">
        <text>ATP + protein L-histidine = ADP + protein N-phospho-L-histidine.</text>
        <dbReference type="EC" id="2.7.13.3"/>
    </reaction>
</comment>
<evidence type="ECO:0000256" key="7">
    <source>
        <dbReference type="SAM" id="Phobius"/>
    </source>
</evidence>
<dbReference type="PROSITE" id="PS50110">
    <property type="entry name" value="RESPONSE_REGULATORY"/>
    <property type="match status" value="1"/>
</dbReference>
<dbReference type="InterPro" id="IPR000700">
    <property type="entry name" value="PAS-assoc_C"/>
</dbReference>
<dbReference type="KEGG" id="caul:KCG34_19765"/>
<dbReference type="EMBL" id="CP073078">
    <property type="protein sequence ID" value="QUD87265.1"/>
    <property type="molecule type" value="Genomic_DNA"/>
</dbReference>
<feature type="domain" description="PAC" evidence="11">
    <location>
        <begin position="183"/>
        <end position="235"/>
    </location>
</feature>
<gene>
    <name evidence="12" type="ORF">KCG34_19765</name>
</gene>
<feature type="domain" description="PAS" evidence="10">
    <location>
        <begin position="110"/>
        <end position="179"/>
    </location>
</feature>
<dbReference type="GO" id="GO:0000155">
    <property type="term" value="F:phosphorelay sensor kinase activity"/>
    <property type="evidence" value="ECO:0007669"/>
    <property type="project" value="InterPro"/>
</dbReference>
<dbReference type="InterPro" id="IPR001789">
    <property type="entry name" value="Sig_transdc_resp-reg_receiver"/>
</dbReference>
<dbReference type="InterPro" id="IPR005467">
    <property type="entry name" value="His_kinase_dom"/>
</dbReference>
<evidence type="ECO:0000256" key="5">
    <source>
        <dbReference type="PROSITE-ProRule" id="PRU00169"/>
    </source>
</evidence>
<evidence type="ECO:0000256" key="4">
    <source>
        <dbReference type="ARBA" id="ARBA00023012"/>
    </source>
</evidence>
<dbReference type="SMART" id="SM00448">
    <property type="entry name" value="REC"/>
    <property type="match status" value="1"/>
</dbReference>
<keyword evidence="4" id="KW-0902">Two-component regulatory system</keyword>
<dbReference type="SUPFAM" id="SSF47384">
    <property type="entry name" value="Homodimeric domain of signal transducing histidine kinase"/>
    <property type="match status" value="1"/>
</dbReference>
<dbReference type="PROSITE" id="PS50113">
    <property type="entry name" value="PAC"/>
    <property type="match status" value="1"/>
</dbReference>
<organism evidence="12 13">
    <name type="scientific">Phenylobacterium montanum</name>
    <dbReference type="NCBI Taxonomy" id="2823693"/>
    <lineage>
        <taxon>Bacteria</taxon>
        <taxon>Pseudomonadati</taxon>
        <taxon>Pseudomonadota</taxon>
        <taxon>Alphaproteobacteria</taxon>
        <taxon>Caulobacterales</taxon>
        <taxon>Caulobacteraceae</taxon>
        <taxon>Phenylobacterium</taxon>
    </lineage>
</organism>
<dbReference type="Pfam" id="PF02518">
    <property type="entry name" value="HATPase_c"/>
    <property type="match status" value="1"/>
</dbReference>
<feature type="transmembrane region" description="Helical" evidence="7">
    <location>
        <begin position="38"/>
        <end position="59"/>
    </location>
</feature>
<reference evidence="12" key="1">
    <citation type="submission" date="2021-04" db="EMBL/GenBank/DDBJ databases">
        <title>The complete genome sequence of Caulobacter sp. S6.</title>
        <authorList>
            <person name="Tang Y."/>
            <person name="Ouyang W."/>
            <person name="Liu Q."/>
            <person name="Huang B."/>
            <person name="Guo Z."/>
            <person name="Lei P."/>
        </authorList>
    </citation>
    <scope>NUCLEOTIDE SEQUENCE</scope>
    <source>
        <strain evidence="12">S6</strain>
    </source>
</reference>
<dbReference type="SUPFAM" id="SSF52172">
    <property type="entry name" value="CheY-like"/>
    <property type="match status" value="1"/>
</dbReference>
<dbReference type="Gene3D" id="1.10.287.130">
    <property type="match status" value="1"/>
</dbReference>
<evidence type="ECO:0000256" key="2">
    <source>
        <dbReference type="ARBA" id="ARBA00012438"/>
    </source>
</evidence>
<evidence type="ECO:0000259" key="9">
    <source>
        <dbReference type="PROSITE" id="PS50110"/>
    </source>
</evidence>
<feature type="transmembrane region" description="Helical" evidence="7">
    <location>
        <begin position="12"/>
        <end position="32"/>
    </location>
</feature>
<dbReference type="Gene3D" id="3.30.565.10">
    <property type="entry name" value="Histidine kinase-like ATPase, C-terminal domain"/>
    <property type="match status" value="1"/>
</dbReference>
<accession>A0A975FXT3</accession>
<dbReference type="NCBIfam" id="TIGR00229">
    <property type="entry name" value="sensory_box"/>
    <property type="match status" value="1"/>
</dbReference>
<feature type="modified residue" description="4-aspartylphosphate" evidence="5">
    <location>
        <position position="542"/>
    </location>
</feature>
<keyword evidence="7" id="KW-1133">Transmembrane helix</keyword>
<dbReference type="InterPro" id="IPR013656">
    <property type="entry name" value="PAS_4"/>
</dbReference>
<dbReference type="Pfam" id="PF00512">
    <property type="entry name" value="HisKA"/>
    <property type="match status" value="1"/>
</dbReference>
<dbReference type="InterPro" id="IPR001610">
    <property type="entry name" value="PAC"/>
</dbReference>
<name>A0A975FXT3_9CAUL</name>
<dbReference type="Gene3D" id="3.30.450.20">
    <property type="entry name" value="PAS domain"/>
    <property type="match status" value="1"/>
</dbReference>
<dbReference type="SUPFAM" id="SSF55874">
    <property type="entry name" value="ATPase domain of HSP90 chaperone/DNA topoisomerase II/histidine kinase"/>
    <property type="match status" value="1"/>
</dbReference>
<dbReference type="Pfam" id="PF00072">
    <property type="entry name" value="Response_reg"/>
    <property type="match status" value="1"/>
</dbReference>
<dbReference type="SMART" id="SM00091">
    <property type="entry name" value="PAS"/>
    <property type="match status" value="1"/>
</dbReference>
<proteinExistence type="predicted"/>
<dbReference type="AlphaFoldDB" id="A0A975FXT3"/>
<dbReference type="PROSITE" id="PS50109">
    <property type="entry name" value="HIS_KIN"/>
    <property type="match status" value="1"/>
</dbReference>
<dbReference type="InterPro" id="IPR000014">
    <property type="entry name" value="PAS"/>
</dbReference>
<keyword evidence="7" id="KW-0472">Membrane</keyword>
<feature type="coiled-coil region" evidence="6">
    <location>
        <begin position="83"/>
        <end position="120"/>
    </location>
</feature>
<dbReference type="CDD" id="cd17546">
    <property type="entry name" value="REC_hyHK_CKI1_RcsC-like"/>
    <property type="match status" value="1"/>
</dbReference>
<dbReference type="RefSeq" id="WP_211937317.1">
    <property type="nucleotide sequence ID" value="NZ_CP073078.1"/>
</dbReference>
<protein>
    <recommendedName>
        <fullName evidence="2">histidine kinase</fullName>
        <ecNumber evidence="2">2.7.13.3</ecNumber>
    </recommendedName>
</protein>
<dbReference type="PANTHER" id="PTHR45339:SF1">
    <property type="entry name" value="HYBRID SIGNAL TRANSDUCTION HISTIDINE KINASE J"/>
    <property type="match status" value="1"/>
</dbReference>
<dbReference type="InterPro" id="IPR036890">
    <property type="entry name" value="HATPase_C_sf"/>
</dbReference>
<dbReference type="CDD" id="cd00082">
    <property type="entry name" value="HisKA"/>
    <property type="match status" value="1"/>
</dbReference>
<dbReference type="SUPFAM" id="SSF55785">
    <property type="entry name" value="PYP-like sensor domain (PAS domain)"/>
    <property type="match status" value="1"/>
</dbReference>
<keyword evidence="13" id="KW-1185">Reference proteome</keyword>
<dbReference type="EC" id="2.7.13.3" evidence="2"/>
<dbReference type="InterPro" id="IPR004358">
    <property type="entry name" value="Sig_transdc_His_kin-like_C"/>
</dbReference>
<dbReference type="CDD" id="cd16922">
    <property type="entry name" value="HATPase_EvgS-ArcB-TorS-like"/>
    <property type="match status" value="1"/>
</dbReference>
<dbReference type="SMART" id="SM00387">
    <property type="entry name" value="HATPase_c"/>
    <property type="match status" value="1"/>
</dbReference>
<sequence length="614" mass="66456">MLLKKITATSVVVLSIVIVALAVSYVVDVYLFHTPEQFAPVHTTVVALLVGSPVSFIIISQRFDATLAREKLAESVAAKDWAAAEAQARRHEAEAARVAAEAALKQARESEARYRMLAEKATDIIVRYDADGMVEYVSPSIRLFGFRPEEIVGRHANEFVHPEDEAGVRERRQQLVSDRPVTAQRRARIRTASGGWAWVEGSPSPIRDEGGKIVGAVTVLRDVTAAKVMEDELVRQRIAADASNVAKAEFVANMSHEIRTPLTGVIGFAGLLERMDDLPERARRYVDRIIMGGQALLAIVNDVLDFSRLDAGQIELDPQPFQLDSFLKDSVDLVAADARAKGLELTTERKSPLPATVFADSGRVRQVLLNLLSNAIKFTTEGSVTLTVAYEPEEGGRLRFTVADTGPGISAEHASRLFQRFSQIDASNTREHGGAGLGLAISKGLTEMMGGDIGVESGEGRGSTFWFTVAAPAVQLETVAGEAPQVLDIPPMRVLIVDDVAANRELVSHMLAPYDLQLTEAENGLEAVEAALNTPFDVILMDLQMPGMDGLAATRAIRANSEMNKQTPILAVSANVLPAHVEACRQAGMNDHIGKPINPRELIGKIDRWTAAAA</sequence>
<feature type="domain" description="Histidine kinase" evidence="8">
    <location>
        <begin position="253"/>
        <end position="473"/>
    </location>
</feature>
<dbReference type="Pfam" id="PF08448">
    <property type="entry name" value="PAS_4"/>
    <property type="match status" value="1"/>
</dbReference>
<dbReference type="InterPro" id="IPR036097">
    <property type="entry name" value="HisK_dim/P_sf"/>
</dbReference>
<evidence type="ECO:0000313" key="12">
    <source>
        <dbReference type="EMBL" id="QUD87265.1"/>
    </source>
</evidence>
<evidence type="ECO:0000256" key="6">
    <source>
        <dbReference type="SAM" id="Coils"/>
    </source>
</evidence>
<evidence type="ECO:0000259" key="10">
    <source>
        <dbReference type="PROSITE" id="PS50112"/>
    </source>
</evidence>
<dbReference type="CDD" id="cd00130">
    <property type="entry name" value="PAS"/>
    <property type="match status" value="1"/>
</dbReference>
<evidence type="ECO:0000259" key="8">
    <source>
        <dbReference type="PROSITE" id="PS50109"/>
    </source>
</evidence>